<dbReference type="RefSeq" id="WP_345729526.1">
    <property type="nucleotide sequence ID" value="NZ_BAAAYN010000024.1"/>
</dbReference>
<protein>
    <submittedName>
        <fullName evidence="7">TetR/AcrR family transcriptional regulator</fullName>
    </submittedName>
</protein>
<keyword evidence="2" id="KW-0805">Transcription regulation</keyword>
<dbReference type="SUPFAM" id="SSF48498">
    <property type="entry name" value="Tetracyclin repressor-like, C-terminal domain"/>
    <property type="match status" value="1"/>
</dbReference>
<name>A0ABP6SZ94_9ACTN</name>
<evidence type="ECO:0000256" key="3">
    <source>
        <dbReference type="ARBA" id="ARBA00023125"/>
    </source>
</evidence>
<dbReference type="Pfam" id="PF00440">
    <property type="entry name" value="TetR_N"/>
    <property type="match status" value="1"/>
</dbReference>
<dbReference type="InterPro" id="IPR039538">
    <property type="entry name" value="BetI_C"/>
</dbReference>
<dbReference type="PANTHER" id="PTHR47506">
    <property type="entry name" value="TRANSCRIPTIONAL REGULATORY PROTEIN"/>
    <property type="match status" value="1"/>
</dbReference>
<dbReference type="EMBL" id="BAAAYN010000024">
    <property type="protein sequence ID" value="GAA3389209.1"/>
    <property type="molecule type" value="Genomic_DNA"/>
</dbReference>
<evidence type="ECO:0000313" key="7">
    <source>
        <dbReference type="EMBL" id="GAA3389209.1"/>
    </source>
</evidence>
<evidence type="ECO:0000259" key="6">
    <source>
        <dbReference type="PROSITE" id="PS50977"/>
    </source>
</evidence>
<dbReference type="InterPro" id="IPR036271">
    <property type="entry name" value="Tet_transcr_reg_TetR-rel_C_sf"/>
</dbReference>
<accession>A0ABP6SZ94</accession>
<dbReference type="PROSITE" id="PS50977">
    <property type="entry name" value="HTH_TETR_2"/>
    <property type="match status" value="1"/>
</dbReference>
<keyword evidence="4" id="KW-0804">Transcription</keyword>
<evidence type="ECO:0000256" key="2">
    <source>
        <dbReference type="ARBA" id="ARBA00023015"/>
    </source>
</evidence>
<comment type="caution">
    <text evidence="7">The sequence shown here is derived from an EMBL/GenBank/DDBJ whole genome shotgun (WGS) entry which is preliminary data.</text>
</comment>
<organism evidence="7 8">
    <name type="scientific">Cryptosporangium minutisporangium</name>
    <dbReference type="NCBI Taxonomy" id="113569"/>
    <lineage>
        <taxon>Bacteria</taxon>
        <taxon>Bacillati</taxon>
        <taxon>Actinomycetota</taxon>
        <taxon>Actinomycetes</taxon>
        <taxon>Cryptosporangiales</taxon>
        <taxon>Cryptosporangiaceae</taxon>
        <taxon>Cryptosporangium</taxon>
    </lineage>
</organism>
<dbReference type="SUPFAM" id="SSF46689">
    <property type="entry name" value="Homeodomain-like"/>
    <property type="match status" value="1"/>
</dbReference>
<dbReference type="InterPro" id="IPR009057">
    <property type="entry name" value="Homeodomain-like_sf"/>
</dbReference>
<keyword evidence="1" id="KW-0678">Repressor</keyword>
<dbReference type="PRINTS" id="PR00455">
    <property type="entry name" value="HTHTETR"/>
</dbReference>
<dbReference type="InterPro" id="IPR001647">
    <property type="entry name" value="HTH_TetR"/>
</dbReference>
<dbReference type="PANTHER" id="PTHR47506:SF6">
    <property type="entry name" value="HTH-TYPE TRANSCRIPTIONAL REPRESSOR NEMR"/>
    <property type="match status" value="1"/>
</dbReference>
<evidence type="ECO:0000313" key="8">
    <source>
        <dbReference type="Proteomes" id="UP001501676"/>
    </source>
</evidence>
<reference evidence="8" key="1">
    <citation type="journal article" date="2019" name="Int. J. Syst. Evol. Microbiol.">
        <title>The Global Catalogue of Microorganisms (GCM) 10K type strain sequencing project: providing services to taxonomists for standard genome sequencing and annotation.</title>
        <authorList>
            <consortium name="The Broad Institute Genomics Platform"/>
            <consortium name="The Broad Institute Genome Sequencing Center for Infectious Disease"/>
            <person name="Wu L."/>
            <person name="Ma J."/>
        </authorList>
    </citation>
    <scope>NUCLEOTIDE SEQUENCE [LARGE SCALE GENOMIC DNA]</scope>
    <source>
        <strain evidence="8">JCM 9458</strain>
    </source>
</reference>
<proteinExistence type="predicted"/>
<keyword evidence="3 5" id="KW-0238">DNA-binding</keyword>
<keyword evidence="8" id="KW-1185">Reference proteome</keyword>
<sequence>MALVNGKRNEILTVAMEMLAERGYRGTSLNAVAHRVGLTRQGVLHYFPSKEALLSAILQRREELSREHLLAGHAEEDWPAQLAEVVAHDHDEPGLARAYSVLMAESVTDGHPAQEYFRTHYADVRARMTEAFARRWGDRLPSGLTPAQAATAVLALLDGMQQQWLLDRSQTGHPDTMRAVLTVLFGSSGQPA</sequence>
<evidence type="ECO:0000256" key="1">
    <source>
        <dbReference type="ARBA" id="ARBA00022491"/>
    </source>
</evidence>
<feature type="domain" description="HTH tetR-type" evidence="6">
    <location>
        <begin position="5"/>
        <end position="65"/>
    </location>
</feature>
<dbReference type="Pfam" id="PF13977">
    <property type="entry name" value="TetR_C_6"/>
    <property type="match status" value="1"/>
</dbReference>
<dbReference type="Gene3D" id="1.10.357.10">
    <property type="entry name" value="Tetracycline Repressor, domain 2"/>
    <property type="match status" value="1"/>
</dbReference>
<gene>
    <name evidence="7" type="ORF">GCM10020369_38450</name>
</gene>
<dbReference type="Proteomes" id="UP001501676">
    <property type="component" value="Unassembled WGS sequence"/>
</dbReference>
<evidence type="ECO:0000256" key="5">
    <source>
        <dbReference type="PROSITE-ProRule" id="PRU00335"/>
    </source>
</evidence>
<evidence type="ECO:0000256" key="4">
    <source>
        <dbReference type="ARBA" id="ARBA00023163"/>
    </source>
</evidence>
<feature type="DNA-binding region" description="H-T-H motif" evidence="5">
    <location>
        <begin position="28"/>
        <end position="47"/>
    </location>
</feature>